<reference evidence="9 10" key="1">
    <citation type="submission" date="2011-01" db="EMBL/GenBank/DDBJ databases">
        <authorList>
            <person name="Weinstock G."/>
            <person name="Sodergren E."/>
            <person name="Clifton S."/>
            <person name="Fulton L."/>
            <person name="Fulton B."/>
            <person name="Courtney L."/>
            <person name="Fronick C."/>
            <person name="Harrison M."/>
            <person name="Strong C."/>
            <person name="Farmer C."/>
            <person name="Delahaunty K."/>
            <person name="Markovic C."/>
            <person name="Hall O."/>
            <person name="Minx P."/>
            <person name="Tomlinson C."/>
            <person name="Mitreva M."/>
            <person name="Hou S."/>
            <person name="Chen J."/>
            <person name="Wollam A."/>
            <person name="Pepin K.H."/>
            <person name="Johnson M."/>
            <person name="Bhonagiri V."/>
            <person name="Zhang X."/>
            <person name="Suruliraj S."/>
            <person name="Warren W."/>
            <person name="Chinwalla A."/>
            <person name="Mardis E.R."/>
            <person name="Wilson R.K."/>
        </authorList>
    </citation>
    <scope>NUCLEOTIDE SEQUENCE [LARGE SCALE GENOMIC DNA]</scope>
    <source>
        <strain evidence="10">DSM 22608 / JCM 16073 / KCTC 15190 / YIT 12066</strain>
    </source>
</reference>
<keyword evidence="3 7" id="KW-0808">Transferase</keyword>
<dbReference type="InterPro" id="IPR020573">
    <property type="entry name" value="UDP_GlcNAc_AcTrfase_non-rep"/>
</dbReference>
<accession>E8LJJ2</accession>
<evidence type="ECO:0000256" key="5">
    <source>
        <dbReference type="ARBA" id="ARBA00023098"/>
    </source>
</evidence>
<dbReference type="NCBIfam" id="TIGR01853">
    <property type="entry name" value="lipid_A_lpxD"/>
    <property type="match status" value="1"/>
</dbReference>
<dbReference type="Pfam" id="PF00132">
    <property type="entry name" value="Hexapep"/>
    <property type="match status" value="1"/>
</dbReference>
<keyword evidence="10" id="KW-1185">Reference proteome</keyword>
<evidence type="ECO:0000256" key="6">
    <source>
        <dbReference type="ARBA" id="ARBA00023315"/>
    </source>
</evidence>
<organism evidence="9 10">
    <name type="scientific">Succinatimonas hippei (strain DSM 22608 / JCM 16073 / KCTC 15190 / YIT 12066)</name>
    <dbReference type="NCBI Taxonomy" id="762983"/>
    <lineage>
        <taxon>Bacteria</taxon>
        <taxon>Pseudomonadati</taxon>
        <taxon>Pseudomonadota</taxon>
        <taxon>Gammaproteobacteria</taxon>
        <taxon>Aeromonadales</taxon>
        <taxon>Succinivibrionaceae</taxon>
        <taxon>Succinatimonas</taxon>
    </lineage>
</organism>
<feature type="active site" description="Proton acceptor" evidence="7">
    <location>
        <position position="237"/>
    </location>
</feature>
<dbReference type="EC" id="2.3.1.191" evidence="7"/>
<protein>
    <recommendedName>
        <fullName evidence="7">UDP-3-O-acylglucosamine N-acyltransferase</fullName>
        <ecNumber evidence="7">2.3.1.191</ecNumber>
    </recommendedName>
</protein>
<name>E8LJJ2_SUCHY</name>
<evidence type="ECO:0000313" key="9">
    <source>
        <dbReference type="EMBL" id="EFY07290.1"/>
    </source>
</evidence>
<dbReference type="Proteomes" id="UP000018458">
    <property type="component" value="Unassembled WGS sequence"/>
</dbReference>
<dbReference type="Gene3D" id="3.40.1390.10">
    <property type="entry name" value="MurE/MurF, N-terminal domain"/>
    <property type="match status" value="1"/>
</dbReference>
<sequence>MMKLQDIANKIGAKLHGNGDVEIRRVANLKTAKTGEISFLSDPKYRSVLEESQASAVIIREGDVPHVKSAALIVKDPYLGFAKVAQLLDTTPAIAVGIDASAVIDKSAVLGSNVAVGPNACISAGAQIGDDVQIGAGCFVGPNAKIGKGTKLYPNVSIYHDVVIGEHCLFQSNAVIGGDGFGYANESGKWVKIPQTGRVVIGNMVEIGACTCIDRGAIDDTVIEDNVIIDNLCQVAHNVHIGYGTAVAGGTTFAGSVKIGKFCIIGGTSVFNGHIEICDQAVISGMCMVMRSIDKPGVYSSGIPAQSNKEWRITAARVLHINDMYHKVNDMEKQIENLKSALAELKK</sequence>
<gene>
    <name evidence="7 9" type="primary">lpxD</name>
    <name evidence="9" type="ORF">HMPREF9444_00871</name>
</gene>
<dbReference type="HOGENOM" id="CLU_049865_0_1_6"/>
<keyword evidence="5 7" id="KW-0443">Lipid metabolism</keyword>
<dbReference type="HAMAP" id="MF_00523">
    <property type="entry name" value="LpxD"/>
    <property type="match status" value="1"/>
</dbReference>
<dbReference type="PANTHER" id="PTHR43378:SF2">
    <property type="entry name" value="UDP-3-O-ACYLGLUCOSAMINE N-ACYLTRANSFERASE 1, MITOCHONDRIAL-RELATED"/>
    <property type="match status" value="1"/>
</dbReference>
<dbReference type="PROSITE" id="PS00101">
    <property type="entry name" value="HEXAPEP_TRANSFERASES"/>
    <property type="match status" value="1"/>
</dbReference>
<comment type="similarity">
    <text evidence="7">Belongs to the transferase hexapeptide repeat family. LpxD subfamily.</text>
</comment>
<dbReference type="CDD" id="cd03352">
    <property type="entry name" value="LbH_LpxD"/>
    <property type="match status" value="1"/>
</dbReference>
<dbReference type="AlphaFoldDB" id="E8LJJ2"/>
<dbReference type="Pfam" id="PF04613">
    <property type="entry name" value="LpxD"/>
    <property type="match status" value="1"/>
</dbReference>
<evidence type="ECO:0000313" key="10">
    <source>
        <dbReference type="Proteomes" id="UP000018458"/>
    </source>
</evidence>
<dbReference type="PANTHER" id="PTHR43378">
    <property type="entry name" value="UDP-3-O-ACYLGLUCOSAMINE N-ACYLTRANSFERASE"/>
    <property type="match status" value="1"/>
</dbReference>
<keyword evidence="4 7" id="KW-0677">Repeat</keyword>
<dbReference type="eggNOG" id="COG1044">
    <property type="taxonomic scope" value="Bacteria"/>
</dbReference>
<dbReference type="RefSeq" id="WP_009143080.1">
    <property type="nucleotide sequence ID" value="NZ_GL830979.1"/>
</dbReference>
<evidence type="ECO:0000256" key="1">
    <source>
        <dbReference type="ARBA" id="ARBA00022516"/>
    </source>
</evidence>
<comment type="subunit">
    <text evidence="7">Homotrimer.</text>
</comment>
<proteinExistence type="inferred from homology"/>
<dbReference type="OrthoDB" id="9784739at2"/>
<dbReference type="GO" id="GO:0016020">
    <property type="term" value="C:membrane"/>
    <property type="evidence" value="ECO:0007669"/>
    <property type="project" value="GOC"/>
</dbReference>
<comment type="pathway">
    <text evidence="7">Bacterial outer membrane biogenesis; LPS lipid A biosynthesis.</text>
</comment>
<dbReference type="Gene3D" id="2.160.10.10">
    <property type="entry name" value="Hexapeptide repeat proteins"/>
    <property type="match status" value="1"/>
</dbReference>
<keyword evidence="1 7" id="KW-0444">Lipid biosynthesis</keyword>
<keyword evidence="2 7" id="KW-0441">Lipid A biosynthesis</keyword>
<dbReference type="InterPro" id="IPR001451">
    <property type="entry name" value="Hexapep"/>
</dbReference>
<evidence type="ECO:0000256" key="7">
    <source>
        <dbReference type="HAMAP-Rule" id="MF_00523"/>
    </source>
</evidence>
<dbReference type="STRING" id="762983.HMPREF9444_00871"/>
<comment type="caution">
    <text evidence="9">The sequence shown here is derived from an EMBL/GenBank/DDBJ whole genome shotgun (WGS) entry which is preliminary data.</text>
</comment>
<dbReference type="GO" id="GO:0016410">
    <property type="term" value="F:N-acyltransferase activity"/>
    <property type="evidence" value="ECO:0007669"/>
    <property type="project" value="InterPro"/>
</dbReference>
<comment type="catalytic activity">
    <reaction evidence="7">
        <text>a UDP-3-O-[(3R)-3-hydroxyacyl]-alpha-D-glucosamine + a (3R)-hydroxyacyl-[ACP] = a UDP-2-N,3-O-bis[(3R)-3-hydroxyacyl]-alpha-D-glucosamine + holo-[ACP] + H(+)</text>
        <dbReference type="Rhea" id="RHEA:53836"/>
        <dbReference type="Rhea" id="RHEA-COMP:9685"/>
        <dbReference type="Rhea" id="RHEA-COMP:9945"/>
        <dbReference type="ChEBI" id="CHEBI:15378"/>
        <dbReference type="ChEBI" id="CHEBI:64479"/>
        <dbReference type="ChEBI" id="CHEBI:78827"/>
        <dbReference type="ChEBI" id="CHEBI:137740"/>
        <dbReference type="ChEBI" id="CHEBI:137748"/>
        <dbReference type="EC" id="2.3.1.191"/>
    </reaction>
</comment>
<evidence type="ECO:0000259" key="8">
    <source>
        <dbReference type="Pfam" id="PF04613"/>
    </source>
</evidence>
<feature type="domain" description="UDP-3-O-[3-hydroxymyristoyl] glucosamine N-acyltransferase non-repeat region" evidence="8">
    <location>
        <begin position="20"/>
        <end position="87"/>
    </location>
</feature>
<dbReference type="InterPro" id="IPR011004">
    <property type="entry name" value="Trimer_LpxA-like_sf"/>
</dbReference>
<evidence type="ECO:0000256" key="4">
    <source>
        <dbReference type="ARBA" id="ARBA00022737"/>
    </source>
</evidence>
<dbReference type="GO" id="GO:0103118">
    <property type="term" value="F:UDP-3-O-[(3R)-3-hydroxyacyl]-glucosamine N-acyltransferase activity"/>
    <property type="evidence" value="ECO:0007669"/>
    <property type="project" value="UniProtKB-EC"/>
</dbReference>
<comment type="function">
    <text evidence="7">Catalyzes the N-acylation of UDP-3-O-acylglucosamine using 3-hydroxyacyl-ACP as the acyl donor. Is involved in the biosynthesis of lipid A, a phosphorylated glycolipid that anchors the lipopolysaccharide to the outer membrane of the cell.</text>
</comment>
<dbReference type="NCBIfam" id="NF002060">
    <property type="entry name" value="PRK00892.1"/>
    <property type="match status" value="1"/>
</dbReference>
<dbReference type="EMBL" id="AEVO01000042">
    <property type="protein sequence ID" value="EFY07290.1"/>
    <property type="molecule type" value="Genomic_DNA"/>
</dbReference>
<dbReference type="GO" id="GO:0009245">
    <property type="term" value="P:lipid A biosynthetic process"/>
    <property type="evidence" value="ECO:0007669"/>
    <property type="project" value="UniProtKB-UniRule"/>
</dbReference>
<evidence type="ECO:0000256" key="2">
    <source>
        <dbReference type="ARBA" id="ARBA00022556"/>
    </source>
</evidence>
<dbReference type="InterPro" id="IPR007691">
    <property type="entry name" value="LpxD"/>
</dbReference>
<keyword evidence="6 7" id="KW-0012">Acyltransferase</keyword>
<evidence type="ECO:0000256" key="3">
    <source>
        <dbReference type="ARBA" id="ARBA00022679"/>
    </source>
</evidence>
<dbReference type="Gene3D" id="1.20.5.170">
    <property type="match status" value="1"/>
</dbReference>
<dbReference type="SUPFAM" id="SSF51161">
    <property type="entry name" value="Trimeric LpxA-like enzymes"/>
    <property type="match status" value="1"/>
</dbReference>
<dbReference type="UniPathway" id="UPA00973"/>
<dbReference type="InterPro" id="IPR018357">
    <property type="entry name" value="Hexapep_transf_CS"/>
</dbReference>